<dbReference type="AlphaFoldDB" id="A0A501Q0H0"/>
<dbReference type="InterPro" id="IPR046601">
    <property type="entry name" value="DUF6660"/>
</dbReference>
<dbReference type="Pfam" id="PF20365">
    <property type="entry name" value="DUF6660"/>
    <property type="match status" value="1"/>
</dbReference>
<feature type="chain" id="PRO_5021202011" description="DUF2946 domain-containing protein" evidence="1">
    <location>
        <begin position="30"/>
        <end position="108"/>
    </location>
</feature>
<keyword evidence="1" id="KW-0732">Signal</keyword>
<evidence type="ECO:0008006" key="4">
    <source>
        <dbReference type="Google" id="ProtNLM"/>
    </source>
</evidence>
<feature type="signal peptide" evidence="1">
    <location>
        <begin position="1"/>
        <end position="29"/>
    </location>
</feature>
<protein>
    <recommendedName>
        <fullName evidence="4">DUF2946 domain-containing protein</fullName>
    </recommendedName>
</protein>
<sequence>MKSTRHFLTSFLSVYLLVLMILPCNDVHAQPQTVSHTQISQLENEQHHEDFCTPFCICACCTTPIIIHSAIVFDMAPHFDNSYTKTPSFYKPVTSSFFGSIWQPPQLV</sequence>
<dbReference type="Proteomes" id="UP000319175">
    <property type="component" value="Unassembled WGS sequence"/>
</dbReference>
<proteinExistence type="predicted"/>
<name>A0A501Q0H0_9FLAO</name>
<reference evidence="2 3" key="1">
    <citation type="submission" date="2019-06" db="EMBL/GenBank/DDBJ databases">
        <title>Flavobacterium sp. MaA-Y11 from geoumgang.</title>
        <authorList>
            <person name="Jeong S."/>
        </authorList>
    </citation>
    <scope>NUCLEOTIDE SEQUENCE [LARGE SCALE GENOMIC DNA]</scope>
    <source>
        <strain evidence="2 3">MaA-Y11</strain>
    </source>
</reference>
<gene>
    <name evidence="2" type="ORF">FJA49_16090</name>
</gene>
<keyword evidence="3" id="KW-1185">Reference proteome</keyword>
<organism evidence="2 3">
    <name type="scientific">Flavobacterium microcysteis</name>
    <dbReference type="NCBI Taxonomy" id="2596891"/>
    <lineage>
        <taxon>Bacteria</taxon>
        <taxon>Pseudomonadati</taxon>
        <taxon>Bacteroidota</taxon>
        <taxon>Flavobacteriia</taxon>
        <taxon>Flavobacteriales</taxon>
        <taxon>Flavobacteriaceae</taxon>
        <taxon>Flavobacterium</taxon>
    </lineage>
</organism>
<accession>A0A501Q0H0</accession>
<dbReference type="RefSeq" id="WP_140002124.1">
    <property type="nucleotide sequence ID" value="NZ_VFJE01000056.1"/>
</dbReference>
<evidence type="ECO:0000313" key="3">
    <source>
        <dbReference type="Proteomes" id="UP000319175"/>
    </source>
</evidence>
<evidence type="ECO:0000256" key="1">
    <source>
        <dbReference type="SAM" id="SignalP"/>
    </source>
</evidence>
<evidence type="ECO:0000313" key="2">
    <source>
        <dbReference type="EMBL" id="TPD65707.1"/>
    </source>
</evidence>
<dbReference type="EMBL" id="VFJE01000056">
    <property type="protein sequence ID" value="TPD65707.1"/>
    <property type="molecule type" value="Genomic_DNA"/>
</dbReference>
<dbReference type="OrthoDB" id="997115at2"/>
<reference evidence="2 3" key="2">
    <citation type="submission" date="2019-06" db="EMBL/GenBank/DDBJ databases">
        <authorList>
            <person name="Seo Y."/>
        </authorList>
    </citation>
    <scope>NUCLEOTIDE SEQUENCE [LARGE SCALE GENOMIC DNA]</scope>
    <source>
        <strain evidence="2 3">MaA-Y11</strain>
    </source>
</reference>
<comment type="caution">
    <text evidence="2">The sequence shown here is derived from an EMBL/GenBank/DDBJ whole genome shotgun (WGS) entry which is preliminary data.</text>
</comment>